<dbReference type="Pfam" id="PF19418">
    <property type="entry name" value="DEPDC5_CTD"/>
    <property type="match status" value="1"/>
</dbReference>
<comment type="subcellular location">
    <subcellularLocation>
        <location evidence="1">Vacuole membrane</location>
        <topology evidence="1">Peripheral membrane protein</topology>
    </subcellularLocation>
</comment>
<dbReference type="InterPro" id="IPR027244">
    <property type="entry name" value="IML1"/>
</dbReference>
<dbReference type="InterPro" id="IPR036388">
    <property type="entry name" value="WH-like_DNA-bd_sf"/>
</dbReference>
<dbReference type="InterPro" id="IPR045838">
    <property type="entry name" value="DEPDC5_CTD"/>
</dbReference>
<dbReference type="GO" id="GO:0004364">
    <property type="term" value="F:glutathione transferase activity"/>
    <property type="evidence" value="ECO:0007669"/>
    <property type="project" value="InterPro"/>
</dbReference>
<evidence type="ECO:0000259" key="8">
    <source>
        <dbReference type="PROSITE" id="PS50222"/>
    </source>
</evidence>
<evidence type="ECO:0000259" key="7">
    <source>
        <dbReference type="PROSITE" id="PS50186"/>
    </source>
</evidence>
<dbReference type="Gene3D" id="1.10.238.10">
    <property type="entry name" value="EF-hand"/>
    <property type="match status" value="1"/>
</dbReference>
<dbReference type="InterPro" id="IPR000591">
    <property type="entry name" value="DEP_dom"/>
</dbReference>
<evidence type="ECO:0000256" key="3">
    <source>
        <dbReference type="ARBA" id="ARBA00018529"/>
    </source>
</evidence>
<dbReference type="Proteomes" id="UP000281245">
    <property type="component" value="Unassembled WGS sequence"/>
</dbReference>
<dbReference type="PROSITE" id="PS50186">
    <property type="entry name" value="DEP"/>
    <property type="match status" value="1"/>
</dbReference>
<evidence type="ECO:0000256" key="1">
    <source>
        <dbReference type="ARBA" id="ARBA00004148"/>
    </source>
</evidence>
<dbReference type="InterPro" id="IPR040079">
    <property type="entry name" value="Glutathione_S-Trfase"/>
</dbReference>
<dbReference type="SFLD" id="SFLDG01148">
    <property type="entry name" value="Xi_(cytGST)"/>
    <property type="match status" value="1"/>
</dbReference>
<dbReference type="Gene3D" id="1.10.10.10">
    <property type="entry name" value="Winged helix-like DNA-binding domain superfamily/Winged helix DNA-binding domain"/>
    <property type="match status" value="1"/>
</dbReference>
<evidence type="ECO:0000313" key="10">
    <source>
        <dbReference type="EMBL" id="RMX81608.1"/>
    </source>
</evidence>
<dbReference type="Gene3D" id="1.20.1050.10">
    <property type="match status" value="1"/>
</dbReference>
<dbReference type="SFLD" id="SFLDS00019">
    <property type="entry name" value="Glutathione_Transferase_(cytos"/>
    <property type="match status" value="1"/>
</dbReference>
<dbReference type="GO" id="GO:1904262">
    <property type="term" value="P:negative regulation of TORC1 signaling"/>
    <property type="evidence" value="ECO:0007669"/>
    <property type="project" value="TreeGrafter"/>
</dbReference>
<dbReference type="PROSITE" id="PS50222">
    <property type="entry name" value="EF_HAND_2"/>
    <property type="match status" value="1"/>
</dbReference>
<dbReference type="GO" id="GO:0005509">
    <property type="term" value="F:calcium ion binding"/>
    <property type="evidence" value="ECO:0007669"/>
    <property type="project" value="InterPro"/>
</dbReference>
<dbReference type="GO" id="GO:0035556">
    <property type="term" value="P:intracellular signal transduction"/>
    <property type="evidence" value="ECO:0007669"/>
    <property type="project" value="InterPro"/>
</dbReference>
<dbReference type="CDD" id="cd03190">
    <property type="entry name" value="GST_C_Omega_like"/>
    <property type="match status" value="1"/>
</dbReference>
<sequence>MAAEDSRRTCTVVLHDDRVSQDDVLCGVDILATGTMGYLRAAGAKTLYIMPKAAAAAPNEVSLHTSLADRFGFENRLKATVQPVEDFGVVTATHVELYFRDHHLTRADMWRIMCLLDRTVMYRGQRIKYLGSTVAQVEALYIRGTHVESAYTTEVITRPIFRSGSARYTILFQLSREMLQGWIDGELMYERAVDGFVSELFGRWDALGVRHTITLVLFGRKVIGQSDPQHKPTDFYRVIAADVPSTHCHELLRKLKNALNDTSLPRQLTLASDGNLLEAVHIAATEFSNDNIDPHLSSTGASIIAVTAGTGIFATDHALLRDTTHLLMGNSIGVDIVALSPKPLHPVPLFSYEREGVKEFALPHWVDISFWQTPIHKYTLSWSLPAAETALVEVSLPHTNPVEHDSEFSLASAMDHHDQSMFAAAEAPQQPRIGYPDATLSVSASSASTLKKPAPSGEKYKVSTARPAQQIHRKELDALSPYAGDSIKPPKSSKLPHALMAPGGRKISLGPKGLAPGRSAASTTITTEHAQHGKEPAMPSTFAPNEGSSGIARQIRQSLAKKSSHQTLSSLPDRTSVETSRPINISASRELDSEAGDSRPLLGHSIFSTGTENDFTNGSTLSQTPKANHDPFYAAMKAAEEEGHWTTSPWVTLLNPCNPKRSNMRVAAHYRKWQHVFPRAVSSSTFKWRSMCSPAALPLTAEYRPSLRQLENYPHKTVRSLVVGNGYKDDSDPAGRVLDQLIVLRLLFGFQQTSIGQHAGSLGDGTEKDRRILMALGNTYHELRYLSDSEIQVVEFSLQDAARPHEEDRPGKHRVKFRSPITKRSLQTDIGPARVQKQPEWTKLDDKIVSKDQRSMYKSCSQMRLVLIPVDQSRSSHGVSTASRELSDEERRIDGIQKLTQLWQRSRYFTDEDQQHHASLTKSRSANASGERDPNPLAIEYQTRDPSTVINAYGPALTGQLTETESIPPLFGESELYHTSTFDVAKLTAQMQEPPPRGVEARDRRWFTRLHFRCFRGDEMVNWLMRVFKDLHSREDAVAIGNELMRRGIFAHVRHKHAFLDGNFFYQVAGTHRTAEYPDNASMFSKATLRSIPPTPLVERNSPMLRPAQVSSPLSKASNRESESSGRPTPTMVASDKKQLFLSQEMLLNVDTNKKSSQLELVNLHYDRLHNPENCYHIQLEWLTTTPKLIREAIARWASLVEGYGLRLVQVPITEACSLPLEYPLDQPLKVKLALRPPEKNLLATPAFEPYAFAPRAMEDPVAYQKALLRHLDFVLDFEAVASFTTKIDVLYSYGTEDDWYERTSFVHTSGTLLAQITGDDNSDFLLVPNRLSSQKPGTGRLPETKSAEEITADFSQDKNILNWASKDGEFRRQQSVFRDWIENKPDAKFPAEKDRYHLYVSYACPWAHRALIVRKLKGLEEFLPYTSVHWHMGEKGWRFATKEDNDAPGDNVTPDPVHPEYTHLRHIYFENNPDYEGRFTVPTLYDKKQRCIVSNESSEIIRMLYHSFDHLLPEKYAKLDLLPEDLKSKIEETNEWTYHDINNGVYKSGFATTEEAYTKNVKTLFASLDKAEAELAQSPGPYYHGDRVTEADVRLFTTIIRFDAVYVQHFKCNIRDIRSGYPNIHKWVRYCYWKNPAFGETTEFTHIKNHYTKSHKQINPHSITPVGPEPNVLPLEEEEHHITSFDAGSFFNLHDYDSSNEWTAEDLLKTYGLKDESTKHISQADKDKAVQEAIKTFDRDGSGTISFAEYTIGSAQGLKLPDFGFGPGHHGDDEYEYEIHHFEKYHDENTKEEDLIHPEDIEHFKKHDMMDEQQERQERMDRTPIVEANIPAKFRRNG</sequence>
<dbReference type="GO" id="GO:1990130">
    <property type="term" value="C:GATOR1 complex"/>
    <property type="evidence" value="ECO:0007669"/>
    <property type="project" value="TreeGrafter"/>
</dbReference>
<feature type="domain" description="DEP" evidence="7">
    <location>
        <begin position="995"/>
        <end position="1070"/>
    </location>
</feature>
<accession>A0A3M6WTS1</accession>
<dbReference type="PANTHER" id="PTHR13179:SF8">
    <property type="entry name" value="GATOR COMPLEX PROTEIN DEPDC5"/>
    <property type="match status" value="1"/>
</dbReference>
<dbReference type="GO" id="GO:0005774">
    <property type="term" value="C:vacuolar membrane"/>
    <property type="evidence" value="ECO:0007669"/>
    <property type="project" value="UniProtKB-SubCell"/>
</dbReference>
<dbReference type="InterPro" id="IPR010987">
    <property type="entry name" value="Glutathione-S-Trfase_C-like"/>
</dbReference>
<dbReference type="SUPFAM" id="SSF52833">
    <property type="entry name" value="Thioredoxin-like"/>
    <property type="match status" value="1"/>
</dbReference>
<evidence type="ECO:0000313" key="11">
    <source>
        <dbReference type="Proteomes" id="UP000281245"/>
    </source>
</evidence>
<dbReference type="SMART" id="SM00049">
    <property type="entry name" value="DEP"/>
    <property type="match status" value="1"/>
</dbReference>
<dbReference type="InterPro" id="IPR036390">
    <property type="entry name" value="WH_DNA-bd_sf"/>
</dbReference>
<feature type="region of interest" description="Disordered" evidence="6">
    <location>
        <begin position="446"/>
        <end position="627"/>
    </location>
</feature>
<dbReference type="InterPro" id="IPR018247">
    <property type="entry name" value="EF_Hand_1_Ca_BS"/>
</dbReference>
<feature type="domain" description="GST C-terminal" evidence="9">
    <location>
        <begin position="1513"/>
        <end position="1667"/>
    </location>
</feature>
<dbReference type="InterPro" id="IPR036249">
    <property type="entry name" value="Thioredoxin-like_sf"/>
</dbReference>
<dbReference type="Pfam" id="PF12257">
    <property type="entry name" value="IML1"/>
    <property type="match status" value="1"/>
</dbReference>
<evidence type="ECO:0000256" key="2">
    <source>
        <dbReference type="ARBA" id="ARBA00005643"/>
    </source>
</evidence>
<dbReference type="PANTHER" id="PTHR13179">
    <property type="entry name" value="DEP DOMAIN CONTAINING PROTEIN 5"/>
    <property type="match status" value="1"/>
</dbReference>
<dbReference type="InterPro" id="IPR036282">
    <property type="entry name" value="Glutathione-S-Trfase_C_sf"/>
</dbReference>
<evidence type="ECO:0000256" key="6">
    <source>
        <dbReference type="SAM" id="MobiDB-lite"/>
    </source>
</evidence>
<dbReference type="GO" id="GO:0005096">
    <property type="term" value="F:GTPase activator activity"/>
    <property type="evidence" value="ECO:0007669"/>
    <property type="project" value="InterPro"/>
</dbReference>
<dbReference type="SUPFAM" id="SSF47473">
    <property type="entry name" value="EF-hand"/>
    <property type="match status" value="1"/>
</dbReference>
<reference evidence="10 11" key="1">
    <citation type="journal article" date="2018" name="BMC Genomics">
        <title>Genomic evidence for intraspecific hybridization in a clonal and extremely halotolerant yeast.</title>
        <authorList>
            <person name="Gostincar C."/>
            <person name="Stajich J.E."/>
            <person name="Zupancic J."/>
            <person name="Zalar P."/>
            <person name="Gunde-Cimerman N."/>
        </authorList>
    </citation>
    <scope>NUCLEOTIDE SEQUENCE [LARGE SCALE GENOMIC DNA]</scope>
    <source>
        <strain evidence="10 11">EXF-6656</strain>
    </source>
</reference>
<evidence type="ECO:0000259" key="9">
    <source>
        <dbReference type="PROSITE" id="PS50405"/>
    </source>
</evidence>
<feature type="compositionally biased region" description="Polar residues" evidence="6">
    <location>
        <begin position="555"/>
        <end position="587"/>
    </location>
</feature>
<dbReference type="SUPFAM" id="SSF47616">
    <property type="entry name" value="GST C-terminal domain-like"/>
    <property type="match status" value="1"/>
</dbReference>
<dbReference type="PROSITE" id="PS50405">
    <property type="entry name" value="GST_CTER"/>
    <property type="match status" value="1"/>
</dbReference>
<dbReference type="Pfam" id="PF13409">
    <property type="entry name" value="GST_N_2"/>
    <property type="match status" value="1"/>
</dbReference>
<dbReference type="InterPro" id="IPR011992">
    <property type="entry name" value="EF-hand-dom_pair"/>
</dbReference>
<feature type="region of interest" description="Disordered" evidence="6">
    <location>
        <begin position="913"/>
        <end position="943"/>
    </location>
</feature>
<name>A0A3M6WTS1_HORWE</name>
<dbReference type="Pfam" id="PF00610">
    <property type="entry name" value="DEP"/>
    <property type="match status" value="1"/>
</dbReference>
<dbReference type="InterPro" id="IPR002048">
    <property type="entry name" value="EF_hand_dom"/>
</dbReference>
<feature type="compositionally biased region" description="Polar residues" evidence="6">
    <location>
        <begin position="917"/>
        <end position="928"/>
    </location>
</feature>
<dbReference type="OrthoDB" id="39497at2759"/>
<dbReference type="VEuPathDB" id="FungiDB:BTJ68_06462"/>
<gene>
    <name evidence="10" type="ORF">D0869_06686</name>
</gene>
<dbReference type="SFLD" id="SFLDG01206">
    <property type="entry name" value="Xi.1"/>
    <property type="match status" value="1"/>
</dbReference>
<dbReference type="Pfam" id="PF13410">
    <property type="entry name" value="GST_C_2"/>
    <property type="match status" value="1"/>
</dbReference>
<feature type="domain" description="EF-hand" evidence="8">
    <location>
        <begin position="1726"/>
        <end position="1761"/>
    </location>
</feature>
<comment type="caution">
    <text evidence="10">The sequence shown here is derived from an EMBL/GenBank/DDBJ whole genome shotgun (WGS) entry which is preliminary data.</text>
</comment>
<dbReference type="InterPro" id="IPR016639">
    <property type="entry name" value="GST_Omega/GSH"/>
</dbReference>
<dbReference type="EMBL" id="QWIJ01000501">
    <property type="protein sequence ID" value="RMX81608.1"/>
    <property type="molecule type" value="Genomic_DNA"/>
</dbReference>
<dbReference type="SUPFAM" id="SSF46785">
    <property type="entry name" value="Winged helix' DNA-binding domain"/>
    <property type="match status" value="1"/>
</dbReference>
<protein>
    <recommendedName>
        <fullName evidence="3">Vacuolar membrane-associated protein IML1</fullName>
    </recommendedName>
    <alternativeName>
        <fullName evidence="4">Vacuolar membrane-associated protein iml1</fullName>
    </alternativeName>
</protein>
<dbReference type="GO" id="GO:0010508">
    <property type="term" value="P:positive regulation of autophagy"/>
    <property type="evidence" value="ECO:0007669"/>
    <property type="project" value="TreeGrafter"/>
</dbReference>
<feature type="compositionally biased region" description="Polar residues" evidence="6">
    <location>
        <begin position="606"/>
        <end position="626"/>
    </location>
</feature>
<dbReference type="Gene3D" id="3.40.30.10">
    <property type="entry name" value="Glutaredoxin"/>
    <property type="match status" value="1"/>
</dbReference>
<evidence type="ECO:0000256" key="5">
    <source>
        <dbReference type="ARBA" id="ARBA00022837"/>
    </source>
</evidence>
<keyword evidence="5" id="KW-0106">Calcium</keyword>
<feature type="region of interest" description="Disordered" evidence="6">
    <location>
        <begin position="1096"/>
        <end position="1135"/>
    </location>
</feature>
<dbReference type="InterPro" id="IPR047047">
    <property type="entry name" value="GST_Omega-like_C"/>
</dbReference>
<dbReference type="InterPro" id="IPR004045">
    <property type="entry name" value="Glutathione_S-Trfase_N"/>
</dbReference>
<dbReference type="InterPro" id="IPR048255">
    <property type="entry name" value="IML1_N"/>
</dbReference>
<comment type="similarity">
    <text evidence="2">Belongs to the IML1 family.</text>
</comment>
<dbReference type="PROSITE" id="PS00018">
    <property type="entry name" value="EF_HAND_1"/>
    <property type="match status" value="1"/>
</dbReference>
<organism evidence="10 11">
    <name type="scientific">Hortaea werneckii</name>
    <name type="common">Black yeast</name>
    <name type="synonym">Cladosporium werneckii</name>
    <dbReference type="NCBI Taxonomy" id="91943"/>
    <lineage>
        <taxon>Eukaryota</taxon>
        <taxon>Fungi</taxon>
        <taxon>Dikarya</taxon>
        <taxon>Ascomycota</taxon>
        <taxon>Pezizomycotina</taxon>
        <taxon>Dothideomycetes</taxon>
        <taxon>Dothideomycetidae</taxon>
        <taxon>Mycosphaerellales</taxon>
        <taxon>Teratosphaeriaceae</taxon>
        <taxon>Hortaea</taxon>
    </lineage>
</organism>
<proteinExistence type="inferred from homology"/>
<dbReference type="FunFam" id="3.40.30.10:FF:000162">
    <property type="entry name" value="Glutathione S-transferase Gst3"/>
    <property type="match status" value="1"/>
</dbReference>
<evidence type="ECO:0000256" key="4">
    <source>
        <dbReference type="ARBA" id="ARBA00021881"/>
    </source>
</evidence>